<organism evidence="5 6">
    <name type="scientific">Gilvimarinus japonicus</name>
    <dbReference type="NCBI Taxonomy" id="1796469"/>
    <lineage>
        <taxon>Bacteria</taxon>
        <taxon>Pseudomonadati</taxon>
        <taxon>Pseudomonadota</taxon>
        <taxon>Gammaproteobacteria</taxon>
        <taxon>Cellvibrionales</taxon>
        <taxon>Cellvibrionaceae</taxon>
        <taxon>Gilvimarinus</taxon>
    </lineage>
</organism>
<keyword evidence="1" id="KW-0143">Chaperone</keyword>
<dbReference type="InterPro" id="IPR001623">
    <property type="entry name" value="DnaJ_domain"/>
</dbReference>
<accession>A0ABV7HUM4</accession>
<reference evidence="6" key="1">
    <citation type="journal article" date="2019" name="Int. J. Syst. Evol. Microbiol.">
        <title>The Global Catalogue of Microorganisms (GCM) 10K type strain sequencing project: providing services to taxonomists for standard genome sequencing and annotation.</title>
        <authorList>
            <consortium name="The Broad Institute Genomics Platform"/>
            <consortium name="The Broad Institute Genome Sequencing Center for Infectious Disease"/>
            <person name="Wu L."/>
            <person name="Ma J."/>
        </authorList>
    </citation>
    <scope>NUCLEOTIDE SEQUENCE [LARGE SCALE GENOMIC DNA]</scope>
    <source>
        <strain evidence="6">KCTC 52141</strain>
    </source>
</reference>
<keyword evidence="3" id="KW-0812">Transmembrane</keyword>
<dbReference type="SUPFAM" id="SSF46565">
    <property type="entry name" value="Chaperone J-domain"/>
    <property type="match status" value="1"/>
</dbReference>
<dbReference type="InterPro" id="IPR036869">
    <property type="entry name" value="J_dom_sf"/>
</dbReference>
<sequence length="506" mass="58173">MNYWTILEISPTNDQKVVKAAYSRLLKQIRPDQDPDGYQRLREAFDWARSQCKRMTAEPHNQSNSTVTTESTESRHSPPERPSPSTHRDIAKQMAHNLRERDGSADADAATAQAVHLRQQQEQTAHDEASALASHLFNLPSADAKLAYFESLIEGTRLLHLKTRSYFEVMLANGLCSYRGVDMPYALVQSAAMEFRWFEEQHSDPDKRAKLGYLAARLNTYRHYYNRLILQPSQGRGEELPASKLLLGNYRPRYFEFMRFLGLHNRPTRVFTRQFAHAVDRDMCPELDTDSFHWWRVQLEKTRFSVIHIVVALAVQFFLMPWTTSASLEAYQPYLTLSLWGVTSVAVWALDRLYHRYRQSLAQRWNSLKEKRSTNVAISIAFVLSVYCYRHTSTLEMQELTLALVAFALLLGFLRFGVQGLLLLIWASAIYSFSFVLLGFEEQNPHLGGYALILGFVSVNVCLALMDYLPERVSDFIAKKGFTIFLFGTLVSFVTSFAYLKLITLI</sequence>
<dbReference type="PROSITE" id="PS50076">
    <property type="entry name" value="DNAJ_2"/>
    <property type="match status" value="1"/>
</dbReference>
<proteinExistence type="predicted"/>
<feature type="transmembrane region" description="Helical" evidence="3">
    <location>
        <begin position="334"/>
        <end position="354"/>
    </location>
</feature>
<dbReference type="Gene3D" id="1.10.287.110">
    <property type="entry name" value="DnaJ domain"/>
    <property type="match status" value="1"/>
</dbReference>
<feature type="transmembrane region" description="Helical" evidence="3">
    <location>
        <begin position="421"/>
        <end position="440"/>
    </location>
</feature>
<protein>
    <recommendedName>
        <fullName evidence="4">J domain-containing protein</fullName>
    </recommendedName>
</protein>
<feature type="transmembrane region" description="Helical" evidence="3">
    <location>
        <begin position="398"/>
        <end position="414"/>
    </location>
</feature>
<feature type="transmembrane region" description="Helical" evidence="3">
    <location>
        <begin position="481"/>
        <end position="500"/>
    </location>
</feature>
<dbReference type="Proteomes" id="UP001595548">
    <property type="component" value="Unassembled WGS sequence"/>
</dbReference>
<feature type="transmembrane region" description="Helical" evidence="3">
    <location>
        <begin position="304"/>
        <end position="322"/>
    </location>
</feature>
<feature type="domain" description="J" evidence="4">
    <location>
        <begin position="2"/>
        <end position="61"/>
    </location>
</feature>
<feature type="region of interest" description="Disordered" evidence="2">
    <location>
        <begin position="54"/>
        <end position="88"/>
    </location>
</feature>
<evidence type="ECO:0000313" key="6">
    <source>
        <dbReference type="Proteomes" id="UP001595548"/>
    </source>
</evidence>
<evidence type="ECO:0000256" key="3">
    <source>
        <dbReference type="SAM" id="Phobius"/>
    </source>
</evidence>
<evidence type="ECO:0000313" key="5">
    <source>
        <dbReference type="EMBL" id="MFC3155036.1"/>
    </source>
</evidence>
<evidence type="ECO:0000256" key="1">
    <source>
        <dbReference type="ARBA" id="ARBA00023186"/>
    </source>
</evidence>
<evidence type="ECO:0000259" key="4">
    <source>
        <dbReference type="PROSITE" id="PS50076"/>
    </source>
</evidence>
<feature type="transmembrane region" description="Helical" evidence="3">
    <location>
        <begin position="446"/>
        <end position="469"/>
    </location>
</feature>
<keyword evidence="3" id="KW-1133">Transmembrane helix</keyword>
<dbReference type="RefSeq" id="WP_382415556.1">
    <property type="nucleotide sequence ID" value="NZ_AP031500.1"/>
</dbReference>
<gene>
    <name evidence="5" type="ORF">ACFOEB_07475</name>
</gene>
<comment type="caution">
    <text evidence="5">The sequence shown here is derived from an EMBL/GenBank/DDBJ whole genome shotgun (WGS) entry which is preliminary data.</text>
</comment>
<keyword evidence="6" id="KW-1185">Reference proteome</keyword>
<name>A0ABV7HUM4_9GAMM</name>
<dbReference type="EMBL" id="JBHRTL010000006">
    <property type="protein sequence ID" value="MFC3155036.1"/>
    <property type="molecule type" value="Genomic_DNA"/>
</dbReference>
<evidence type="ECO:0000256" key="2">
    <source>
        <dbReference type="SAM" id="MobiDB-lite"/>
    </source>
</evidence>
<keyword evidence="3" id="KW-0472">Membrane</keyword>